<organism evidence="2 3">
    <name type="scientific">Bremia lactucae</name>
    <name type="common">Lettuce downy mildew</name>
    <dbReference type="NCBI Taxonomy" id="4779"/>
    <lineage>
        <taxon>Eukaryota</taxon>
        <taxon>Sar</taxon>
        <taxon>Stramenopiles</taxon>
        <taxon>Oomycota</taxon>
        <taxon>Peronosporomycetes</taxon>
        <taxon>Peronosporales</taxon>
        <taxon>Peronosporaceae</taxon>
        <taxon>Bremia</taxon>
    </lineage>
</organism>
<feature type="region of interest" description="Disordered" evidence="1">
    <location>
        <begin position="362"/>
        <end position="390"/>
    </location>
</feature>
<dbReference type="GeneID" id="94347845"/>
<proteinExistence type="predicted"/>
<evidence type="ECO:0008006" key="4">
    <source>
        <dbReference type="Google" id="ProtNLM"/>
    </source>
</evidence>
<evidence type="ECO:0000313" key="3">
    <source>
        <dbReference type="Proteomes" id="UP000294530"/>
    </source>
</evidence>
<gene>
    <name evidence="2" type="ORF">CCR75_004084</name>
</gene>
<comment type="caution">
    <text evidence="2">The sequence shown here is derived from an EMBL/GenBank/DDBJ whole genome shotgun (WGS) entry which is preliminary data.</text>
</comment>
<dbReference type="Proteomes" id="UP000294530">
    <property type="component" value="Unassembled WGS sequence"/>
</dbReference>
<evidence type="ECO:0000256" key="1">
    <source>
        <dbReference type="SAM" id="MobiDB-lite"/>
    </source>
</evidence>
<reference evidence="2 3" key="1">
    <citation type="journal article" date="2021" name="Genome Biol.">
        <title>AFLAP: assembly-free linkage analysis pipeline using k-mers from genome sequencing data.</title>
        <authorList>
            <person name="Fletcher K."/>
            <person name="Zhang L."/>
            <person name="Gil J."/>
            <person name="Han R."/>
            <person name="Cavanaugh K."/>
            <person name="Michelmore R."/>
        </authorList>
    </citation>
    <scope>NUCLEOTIDE SEQUENCE [LARGE SCALE GENOMIC DNA]</scope>
    <source>
        <strain evidence="2 3">SF5</strain>
    </source>
</reference>
<dbReference type="RefSeq" id="XP_067822763.1">
    <property type="nucleotide sequence ID" value="XM_067962174.1"/>
</dbReference>
<evidence type="ECO:0000313" key="2">
    <source>
        <dbReference type="EMBL" id="TDH73265.1"/>
    </source>
</evidence>
<name>A0A976IK53_BRELC</name>
<keyword evidence="3" id="KW-1185">Reference proteome</keyword>
<dbReference type="EMBL" id="SHOA02000017">
    <property type="protein sequence ID" value="TDH73265.1"/>
    <property type="molecule type" value="Genomic_DNA"/>
</dbReference>
<dbReference type="OrthoDB" id="71120at2759"/>
<feature type="compositionally biased region" description="Basic residues" evidence="1">
    <location>
        <begin position="379"/>
        <end position="389"/>
    </location>
</feature>
<accession>A0A976IK53</accession>
<protein>
    <recommendedName>
        <fullName evidence="4">DUF4460 domain-containing protein</fullName>
    </recommendedName>
</protein>
<sequence>MQRRWLASIRSPRNLKGLNLTSFVSPLLLRLHPDTLQREAPELAQENEGALKQLNIFLELAAFGCNNDAFNARKQLLGHVANRYDILDEPLHFPLTFHVPLNDYKAQVPVGRFVAVKYTIVVPSRLVQRTLSNVARSISAREDPYSALSAPFAREWQRITKRILQDLFEVAQVPFVVGEGETMKTTALAMWLAEDDSAVEQGDRDRICAGQQNRAKKREHEQFNKIFHKMLTHEREIVQETTTGLEDVPTSQHAVLTTLLHSRLLLPKFHDPHMKMSAFHWIANFLLVNFVELRLHSLVWNKITMLLTDDVQVKDPQVAWDEEYPELGMGILIPLGMNVDILIDFMYEKIEDLECALQATTTNAGAASGKQSRQSRDKKNQKRKQKQQKHFYQDEINAIFRPKQ</sequence>
<dbReference type="KEGG" id="blac:94347845"/>
<dbReference type="AlphaFoldDB" id="A0A976IK53"/>